<evidence type="ECO:0000313" key="2">
    <source>
        <dbReference type="EMBL" id="RQP22233.1"/>
    </source>
</evidence>
<feature type="transmembrane region" description="Helical" evidence="1">
    <location>
        <begin position="6"/>
        <end position="27"/>
    </location>
</feature>
<dbReference type="RefSeq" id="WP_124543083.1">
    <property type="nucleotide sequence ID" value="NZ_QUSW01000008.1"/>
</dbReference>
<name>A0A3N7HL13_9BURK</name>
<feature type="transmembrane region" description="Helical" evidence="1">
    <location>
        <begin position="131"/>
        <end position="149"/>
    </location>
</feature>
<comment type="caution">
    <text evidence="2">The sequence shown here is derived from an EMBL/GenBank/DDBJ whole genome shotgun (WGS) entry which is preliminary data.</text>
</comment>
<organism evidence="2 3">
    <name type="scientific">Piscinibacter terrae</name>
    <dbReference type="NCBI Taxonomy" id="2496871"/>
    <lineage>
        <taxon>Bacteria</taxon>
        <taxon>Pseudomonadati</taxon>
        <taxon>Pseudomonadota</taxon>
        <taxon>Betaproteobacteria</taxon>
        <taxon>Burkholderiales</taxon>
        <taxon>Sphaerotilaceae</taxon>
        <taxon>Piscinibacter</taxon>
    </lineage>
</organism>
<proteinExistence type="predicted"/>
<keyword evidence="1" id="KW-0472">Membrane</keyword>
<dbReference type="AlphaFoldDB" id="A0A3N7HL13"/>
<reference evidence="2 3" key="1">
    <citation type="submission" date="2018-08" db="EMBL/GenBank/DDBJ databases">
        <authorList>
            <person name="Khan S.A."/>
            <person name="Jeon C.O."/>
            <person name="Chun B.H."/>
            <person name="Jeong S.E."/>
        </authorList>
    </citation>
    <scope>NUCLEOTIDE SEQUENCE [LARGE SCALE GENOMIC DNA]</scope>
    <source>
        <strain evidence="2 3">S-16</strain>
    </source>
</reference>
<feature type="transmembrane region" description="Helical" evidence="1">
    <location>
        <begin position="47"/>
        <end position="66"/>
    </location>
</feature>
<reference evidence="2 3" key="2">
    <citation type="submission" date="2018-12" db="EMBL/GenBank/DDBJ databases">
        <title>Rhizobacter gummiphilus sp. nov., a rubber-degrading bacterium isolated from the soil of a botanical garden in Japan.</title>
        <authorList>
            <person name="Shunsuke S.S."/>
        </authorList>
    </citation>
    <scope>NUCLEOTIDE SEQUENCE [LARGE SCALE GENOMIC DNA]</scope>
    <source>
        <strain evidence="2 3">S-16</strain>
    </source>
</reference>
<feature type="transmembrane region" description="Helical" evidence="1">
    <location>
        <begin position="78"/>
        <end position="98"/>
    </location>
</feature>
<protein>
    <submittedName>
        <fullName evidence="2">DUF2214 family protein</fullName>
    </submittedName>
</protein>
<keyword evidence="1" id="KW-0812">Transmembrane</keyword>
<dbReference type="InterPro" id="IPR018706">
    <property type="entry name" value="DUF2214_membrane"/>
</dbReference>
<sequence length="150" mass="17148">MVPNALFAFLHFFAVFGVVATLFFEWFTFSEAPTLSEARRLQAADRWYGIFAMLLLVVGFIRVFYFEKGSAYYFHNSFFHAKLTLFVLVGLLSIYPTIRFIKWAPDVKQGRAPTVPTSEFRMIRNLLRAEMVLLLGIALCASLMARGIGM</sequence>
<keyword evidence="1" id="KW-1133">Transmembrane helix</keyword>
<dbReference type="Pfam" id="PF09980">
    <property type="entry name" value="DUF2214"/>
    <property type="match status" value="1"/>
</dbReference>
<evidence type="ECO:0000313" key="3">
    <source>
        <dbReference type="Proteomes" id="UP000267464"/>
    </source>
</evidence>
<evidence type="ECO:0000256" key="1">
    <source>
        <dbReference type="SAM" id="Phobius"/>
    </source>
</evidence>
<dbReference type="OrthoDB" id="826511at2"/>
<gene>
    <name evidence="2" type="ORF">DZC73_24900</name>
</gene>
<accession>A0A3N7HL13</accession>
<dbReference type="EMBL" id="QUSW01000008">
    <property type="protein sequence ID" value="RQP22233.1"/>
    <property type="molecule type" value="Genomic_DNA"/>
</dbReference>
<dbReference type="Proteomes" id="UP000267464">
    <property type="component" value="Unassembled WGS sequence"/>
</dbReference>
<keyword evidence="3" id="KW-1185">Reference proteome</keyword>